<accession>D7LNF9</accession>
<name>D7LNF9_ARALL</name>
<dbReference type="Pfam" id="PF00112">
    <property type="entry name" value="Peptidase_C1"/>
    <property type="match status" value="1"/>
</dbReference>
<dbReference type="EMBL" id="GL348717">
    <property type="protein sequence ID" value="EFH51943.1"/>
    <property type="molecule type" value="Genomic_DNA"/>
</dbReference>
<dbReference type="HOGENOM" id="CLU_889524_0_0_1"/>
<dbReference type="InterPro" id="IPR038765">
    <property type="entry name" value="Papain-like_cys_pep_sf"/>
</dbReference>
<feature type="transmembrane region" description="Helical" evidence="1">
    <location>
        <begin position="351"/>
        <end position="371"/>
    </location>
</feature>
<feature type="domain" description="Peptidase C1A papain C-terminal" evidence="2">
    <location>
        <begin position="105"/>
        <end position="286"/>
    </location>
</feature>
<evidence type="ECO:0000313" key="3">
    <source>
        <dbReference type="EMBL" id="EFH51943.1"/>
    </source>
</evidence>
<dbReference type="GO" id="GO:0006508">
    <property type="term" value="P:proteolysis"/>
    <property type="evidence" value="ECO:0007669"/>
    <property type="project" value="InterPro"/>
</dbReference>
<keyword evidence="1" id="KW-0812">Transmembrane</keyword>
<dbReference type="Gene3D" id="3.90.70.10">
    <property type="entry name" value="Cysteine proteinases"/>
    <property type="match status" value="1"/>
</dbReference>
<keyword evidence="1" id="KW-0472">Membrane</keyword>
<reference evidence="4" key="1">
    <citation type="journal article" date="2011" name="Nat. Genet.">
        <title>The Arabidopsis lyrata genome sequence and the basis of rapid genome size change.</title>
        <authorList>
            <person name="Hu T.T."/>
            <person name="Pattyn P."/>
            <person name="Bakker E.G."/>
            <person name="Cao J."/>
            <person name="Cheng J.-F."/>
            <person name="Clark R.M."/>
            <person name="Fahlgren N."/>
            <person name="Fawcett J.A."/>
            <person name="Grimwood J."/>
            <person name="Gundlach H."/>
            <person name="Haberer G."/>
            <person name="Hollister J.D."/>
            <person name="Ossowski S."/>
            <person name="Ottilar R.P."/>
            <person name="Salamov A.A."/>
            <person name="Schneeberger K."/>
            <person name="Spannagl M."/>
            <person name="Wang X."/>
            <person name="Yang L."/>
            <person name="Nasrallah M.E."/>
            <person name="Bergelson J."/>
            <person name="Carrington J.C."/>
            <person name="Gaut B.S."/>
            <person name="Schmutz J."/>
            <person name="Mayer K.F.X."/>
            <person name="Van de Peer Y."/>
            <person name="Grigoriev I.V."/>
            <person name="Nordborg M."/>
            <person name="Weigel D."/>
            <person name="Guo Y.-L."/>
        </authorList>
    </citation>
    <scope>NUCLEOTIDE SEQUENCE [LARGE SCALE GENOMIC DNA]</scope>
    <source>
        <strain evidence="4">cv. MN47</strain>
    </source>
</reference>
<protein>
    <recommendedName>
        <fullName evidence="2">Peptidase C1A papain C-terminal domain-containing protein</fullName>
    </recommendedName>
</protein>
<dbReference type="AlphaFoldDB" id="D7LNF9"/>
<keyword evidence="4" id="KW-1185">Reference proteome</keyword>
<dbReference type="InterPro" id="IPR000668">
    <property type="entry name" value="Peptidase_C1A_C"/>
</dbReference>
<keyword evidence="1" id="KW-1133">Transmembrane helix</keyword>
<dbReference type="SUPFAM" id="SSF54001">
    <property type="entry name" value="Cysteine proteinases"/>
    <property type="match status" value="1"/>
</dbReference>
<proteinExistence type="predicted"/>
<sequence>MEKYTETELLPLPVIYESDELFSEIKKICKIIPLALLVKILQVQPEAKFELIRVTSTIRKNTPTEKSIDVTYARLRKHRAMPDKTNNVDWSPYYGIVLDQENHVAAELVKAIRWIRGRENGTAYSFQELVDFVDQEKGKYVKEGGHFCYTLSIIKALTYIVKKGIQREVDRPFVGCRAVPPPRVILNSELGFIGAVKKIPKIEEALVHLQTQPLGAAFPIFLPDYEQIRGEIYRGPMYKGSRFAGMHAVSVTGASTENGESFMTVRSSHGEKIGIKGYFKVSIDVMLLRTSTECHEHEESYFQTPTPLLTRFCFPELLEESEEKKLKTKIEEERRHFKLKLSLAFWSSNSIVSYLAALIVLLLLSCNFYYVDRN</sequence>
<evidence type="ECO:0000256" key="1">
    <source>
        <dbReference type="SAM" id="Phobius"/>
    </source>
</evidence>
<organism evidence="4">
    <name type="scientific">Arabidopsis lyrata subsp. lyrata</name>
    <name type="common">Lyre-leaved rock-cress</name>
    <dbReference type="NCBI Taxonomy" id="81972"/>
    <lineage>
        <taxon>Eukaryota</taxon>
        <taxon>Viridiplantae</taxon>
        <taxon>Streptophyta</taxon>
        <taxon>Embryophyta</taxon>
        <taxon>Tracheophyta</taxon>
        <taxon>Spermatophyta</taxon>
        <taxon>Magnoliopsida</taxon>
        <taxon>eudicotyledons</taxon>
        <taxon>Gunneridae</taxon>
        <taxon>Pentapetalae</taxon>
        <taxon>rosids</taxon>
        <taxon>malvids</taxon>
        <taxon>Brassicales</taxon>
        <taxon>Brassicaceae</taxon>
        <taxon>Camelineae</taxon>
        <taxon>Arabidopsis</taxon>
    </lineage>
</organism>
<evidence type="ECO:0000259" key="2">
    <source>
        <dbReference type="Pfam" id="PF00112"/>
    </source>
</evidence>
<dbReference type="Gramene" id="scaffold_501299.1">
    <property type="protein sequence ID" value="scaffold_501299.1"/>
    <property type="gene ID" value="scaffold_501299.1"/>
</dbReference>
<dbReference type="Proteomes" id="UP000008694">
    <property type="component" value="Unassembled WGS sequence"/>
</dbReference>
<evidence type="ECO:0000313" key="4">
    <source>
        <dbReference type="Proteomes" id="UP000008694"/>
    </source>
</evidence>
<gene>
    <name evidence="3" type="ORF">ARALYDRAFT_905595</name>
</gene>
<dbReference type="GO" id="GO:0008234">
    <property type="term" value="F:cysteine-type peptidase activity"/>
    <property type="evidence" value="ECO:0007669"/>
    <property type="project" value="InterPro"/>
</dbReference>